<comment type="caution">
    <text evidence="4">The sequence shown here is derived from an EMBL/GenBank/DDBJ whole genome shotgun (WGS) entry which is preliminary data.</text>
</comment>
<keyword evidence="1" id="KW-0378">Hydrolase</keyword>
<comment type="catalytic activity">
    <reaction evidence="1">
        <text>O-phospho-L-seryl-[protein] + H2O = L-seryl-[protein] + phosphate</text>
        <dbReference type="Rhea" id="RHEA:20629"/>
        <dbReference type="Rhea" id="RHEA-COMP:9863"/>
        <dbReference type="Rhea" id="RHEA-COMP:11604"/>
        <dbReference type="ChEBI" id="CHEBI:15377"/>
        <dbReference type="ChEBI" id="CHEBI:29999"/>
        <dbReference type="ChEBI" id="CHEBI:43474"/>
        <dbReference type="ChEBI" id="CHEBI:83421"/>
        <dbReference type="EC" id="3.1.3.16"/>
    </reaction>
</comment>
<feature type="region of interest" description="Disordered" evidence="2">
    <location>
        <begin position="122"/>
        <end position="143"/>
    </location>
</feature>
<feature type="non-terminal residue" evidence="4">
    <location>
        <position position="1"/>
    </location>
</feature>
<comment type="cofactor">
    <cofactor evidence="1">
        <name>Mn(2+)</name>
        <dbReference type="ChEBI" id="CHEBI:29035"/>
    </cofactor>
</comment>
<keyword evidence="5" id="KW-1185">Reference proteome</keyword>
<dbReference type="SUPFAM" id="SSF81606">
    <property type="entry name" value="PP2C-like"/>
    <property type="match status" value="1"/>
</dbReference>
<feature type="domain" description="PPM-type phosphatase" evidence="3">
    <location>
        <begin position="127"/>
        <end position="434"/>
    </location>
</feature>
<reference evidence="4" key="1">
    <citation type="journal article" date="2021" name="Nat. Commun.">
        <title>Genetic determinants of endophytism in the Arabidopsis root mycobiome.</title>
        <authorList>
            <person name="Mesny F."/>
            <person name="Miyauchi S."/>
            <person name="Thiergart T."/>
            <person name="Pickel B."/>
            <person name="Atanasova L."/>
            <person name="Karlsson M."/>
            <person name="Huettel B."/>
            <person name="Barry K.W."/>
            <person name="Haridas S."/>
            <person name="Chen C."/>
            <person name="Bauer D."/>
            <person name="Andreopoulos W."/>
            <person name="Pangilinan J."/>
            <person name="LaButti K."/>
            <person name="Riley R."/>
            <person name="Lipzen A."/>
            <person name="Clum A."/>
            <person name="Drula E."/>
            <person name="Henrissat B."/>
            <person name="Kohler A."/>
            <person name="Grigoriev I.V."/>
            <person name="Martin F.M."/>
            <person name="Hacquard S."/>
        </authorList>
    </citation>
    <scope>NUCLEOTIDE SEQUENCE</scope>
    <source>
        <strain evidence="4">MPI-CAGE-CH-0235</strain>
    </source>
</reference>
<proteinExistence type="inferred from homology"/>
<gene>
    <name evidence="4" type="ORF">B0I35DRAFT_422419</name>
</gene>
<accession>A0A8K0T1Q3</accession>
<dbReference type="AlphaFoldDB" id="A0A8K0T1Q3"/>
<comment type="cofactor">
    <cofactor evidence="1">
        <name>Mg(2+)</name>
        <dbReference type="ChEBI" id="CHEBI:18420"/>
    </cofactor>
</comment>
<dbReference type="PANTHER" id="PTHR12320">
    <property type="entry name" value="PROTEIN PHOSPHATASE 2C"/>
    <property type="match status" value="1"/>
</dbReference>
<dbReference type="InterPro" id="IPR039123">
    <property type="entry name" value="PPTC7"/>
</dbReference>
<dbReference type="EMBL" id="JAGPNK010000002">
    <property type="protein sequence ID" value="KAH7326323.1"/>
    <property type="molecule type" value="Genomic_DNA"/>
</dbReference>
<dbReference type="GO" id="GO:0004722">
    <property type="term" value="F:protein serine/threonine phosphatase activity"/>
    <property type="evidence" value="ECO:0007669"/>
    <property type="project" value="UniProtKB-EC"/>
</dbReference>
<comment type="similarity">
    <text evidence="1">Belongs to the PP2C family.</text>
</comment>
<evidence type="ECO:0000256" key="2">
    <source>
        <dbReference type="SAM" id="MobiDB-lite"/>
    </source>
</evidence>
<keyword evidence="1" id="KW-0464">Manganese</keyword>
<dbReference type="Proteomes" id="UP000813444">
    <property type="component" value="Unassembled WGS sequence"/>
</dbReference>
<organism evidence="4 5">
    <name type="scientific">Stachybotrys elegans</name>
    <dbReference type="NCBI Taxonomy" id="80388"/>
    <lineage>
        <taxon>Eukaryota</taxon>
        <taxon>Fungi</taxon>
        <taxon>Dikarya</taxon>
        <taxon>Ascomycota</taxon>
        <taxon>Pezizomycotina</taxon>
        <taxon>Sordariomycetes</taxon>
        <taxon>Hypocreomycetidae</taxon>
        <taxon>Hypocreales</taxon>
        <taxon>Stachybotryaceae</taxon>
        <taxon>Stachybotrys</taxon>
    </lineage>
</organism>
<protein>
    <recommendedName>
        <fullName evidence="1">Protein phosphatase</fullName>
        <ecNumber evidence="1">3.1.3.16</ecNumber>
    </recommendedName>
</protein>
<dbReference type="PANTHER" id="PTHR12320:SF1">
    <property type="entry name" value="PROTEIN PHOSPHATASE PTC7 HOMOLOG"/>
    <property type="match status" value="1"/>
</dbReference>
<dbReference type="InterPro" id="IPR036457">
    <property type="entry name" value="PPM-type-like_dom_sf"/>
</dbReference>
<dbReference type="GO" id="GO:0046872">
    <property type="term" value="F:metal ion binding"/>
    <property type="evidence" value="ECO:0007669"/>
    <property type="project" value="UniProtKB-UniRule"/>
</dbReference>
<comment type="catalytic activity">
    <reaction evidence="1">
        <text>O-phospho-L-threonyl-[protein] + H2O = L-threonyl-[protein] + phosphate</text>
        <dbReference type="Rhea" id="RHEA:47004"/>
        <dbReference type="Rhea" id="RHEA-COMP:11060"/>
        <dbReference type="Rhea" id="RHEA-COMP:11605"/>
        <dbReference type="ChEBI" id="CHEBI:15377"/>
        <dbReference type="ChEBI" id="CHEBI:30013"/>
        <dbReference type="ChEBI" id="CHEBI:43474"/>
        <dbReference type="ChEBI" id="CHEBI:61977"/>
        <dbReference type="EC" id="3.1.3.16"/>
    </reaction>
</comment>
<dbReference type="PROSITE" id="PS51746">
    <property type="entry name" value="PPM_2"/>
    <property type="match status" value="1"/>
</dbReference>
<sequence length="445" mass="47777">MHASIVCCRPWVQKFHPIPECPINTFYPSSSNMTTACSRAAAATPWRALSRTGAGAGTRTRPLAEALRLQERCHSSRHVASLPSRRPYSTSSPPAPRFSYHVAASFIGKDRPYDPSSHVFHFNPYNRIQPPRHRRKSSRPDSGHDAFFISRVNDSGSVALGIADGVGGWVDSGVDPADFSHGFCDYMAAAAYEHQPGVHPPLTARSLMQRGYDSICSDRSLRAGGSTACVAIAAPDGTLDVANLGDSGFLHLRLNAVHAYSEPQTHAFNTPFQLSLVPPSVAARMAAFGGTQLSDLPRDADVSQHALRHGDVVLFATDGILDNLFNQDLLRIVSRAMEASGAWVLSPAGGVQVADDLDALVQPPDPSDAQGSGKTPKAVTLQSYLATQIVHAAKSASMNTKKDGPFAKEVQKYYPQENWRGGKVDDICVIVAVVSENAAVVKSKL</sequence>
<evidence type="ECO:0000256" key="1">
    <source>
        <dbReference type="RuleBase" id="RU366020"/>
    </source>
</evidence>
<dbReference type="Gene3D" id="3.60.40.10">
    <property type="entry name" value="PPM-type phosphatase domain"/>
    <property type="match status" value="1"/>
</dbReference>
<name>A0A8K0T1Q3_9HYPO</name>
<keyword evidence="1" id="KW-0479">Metal-binding</keyword>
<keyword evidence="1" id="KW-0460">Magnesium</keyword>
<dbReference type="EC" id="3.1.3.16" evidence="1"/>
<evidence type="ECO:0000313" key="4">
    <source>
        <dbReference type="EMBL" id="KAH7326323.1"/>
    </source>
</evidence>
<dbReference type="InterPro" id="IPR001932">
    <property type="entry name" value="PPM-type_phosphatase-like_dom"/>
</dbReference>
<evidence type="ECO:0000313" key="5">
    <source>
        <dbReference type="Proteomes" id="UP000813444"/>
    </source>
</evidence>
<dbReference type="SMART" id="SM00332">
    <property type="entry name" value="PP2Cc"/>
    <property type="match status" value="1"/>
</dbReference>
<evidence type="ECO:0000259" key="3">
    <source>
        <dbReference type="PROSITE" id="PS51746"/>
    </source>
</evidence>
<dbReference type="OrthoDB" id="60843at2759"/>
<keyword evidence="1" id="KW-0904">Protein phosphatase</keyword>